<dbReference type="OrthoDB" id="9847775at2"/>
<sequence>MTAFVQRHGGAEESVYLSSLQNFNVSAFTGNAISTGNLHLNFKPVRSDRERKSAISAAVNVEEKEDESVSSKRYIALSKGFYTAFYTHTAGQFFHGIRKSIFQDRHFTYFPSCRFLYLRLKVFRI</sequence>
<accession>A0A5R9K6N6</accession>
<name>A0A5R9K6N6_9BACT</name>
<dbReference type="RefSeq" id="WP_138283515.1">
    <property type="nucleotide sequence ID" value="NZ_BMGE01000004.1"/>
</dbReference>
<organism evidence="1 2">
    <name type="scientific">Dyadobacter sediminis</name>
    <dbReference type="NCBI Taxonomy" id="1493691"/>
    <lineage>
        <taxon>Bacteria</taxon>
        <taxon>Pseudomonadati</taxon>
        <taxon>Bacteroidota</taxon>
        <taxon>Cytophagia</taxon>
        <taxon>Cytophagales</taxon>
        <taxon>Spirosomataceae</taxon>
        <taxon>Dyadobacter</taxon>
    </lineage>
</organism>
<keyword evidence="2" id="KW-1185">Reference proteome</keyword>
<evidence type="ECO:0000313" key="2">
    <source>
        <dbReference type="Proteomes" id="UP000309788"/>
    </source>
</evidence>
<protein>
    <submittedName>
        <fullName evidence="1">Uncharacterized protein</fullName>
    </submittedName>
</protein>
<dbReference type="AlphaFoldDB" id="A0A5R9K6N6"/>
<proteinExistence type="predicted"/>
<evidence type="ECO:0000313" key="1">
    <source>
        <dbReference type="EMBL" id="TLU89455.1"/>
    </source>
</evidence>
<comment type="caution">
    <text evidence="1">The sequence shown here is derived from an EMBL/GenBank/DDBJ whole genome shotgun (WGS) entry which is preliminary data.</text>
</comment>
<dbReference type="Proteomes" id="UP000309788">
    <property type="component" value="Unassembled WGS sequence"/>
</dbReference>
<dbReference type="EMBL" id="VCEI01000030">
    <property type="protein sequence ID" value="TLU89455.1"/>
    <property type="molecule type" value="Genomic_DNA"/>
</dbReference>
<gene>
    <name evidence="1" type="ORF">FEM55_22205</name>
</gene>
<reference evidence="1 2" key="1">
    <citation type="submission" date="2019-05" db="EMBL/GenBank/DDBJ databases">
        <authorList>
            <person name="Qu J.-H."/>
        </authorList>
    </citation>
    <scope>NUCLEOTIDE SEQUENCE [LARGE SCALE GENOMIC DNA]</scope>
    <source>
        <strain evidence="1 2">Z12</strain>
    </source>
</reference>